<evidence type="ECO:0000256" key="5">
    <source>
        <dbReference type="ARBA" id="ARBA00023002"/>
    </source>
</evidence>
<accession>A0A5J9WCQ6</accession>
<evidence type="ECO:0008006" key="11">
    <source>
        <dbReference type="Google" id="ProtNLM"/>
    </source>
</evidence>
<evidence type="ECO:0000313" key="9">
    <source>
        <dbReference type="EMBL" id="TVU46512.1"/>
    </source>
</evidence>
<keyword evidence="4" id="KW-0479">Metal-binding</keyword>
<dbReference type="InterPro" id="IPR001128">
    <property type="entry name" value="Cyt_P450"/>
</dbReference>
<dbReference type="Proteomes" id="UP000324897">
    <property type="component" value="Chromosome 5"/>
</dbReference>
<dbReference type="PANTHER" id="PTHR47955:SF19">
    <property type="entry name" value="CYTOCHROME P450 71A9-LIKE ISOFORM X1"/>
    <property type="match status" value="1"/>
</dbReference>
<keyword evidence="3" id="KW-0349">Heme</keyword>
<dbReference type="InterPro" id="IPR036396">
    <property type="entry name" value="Cyt_P450_sf"/>
</dbReference>
<protein>
    <recommendedName>
        <fullName evidence="11">Cytochrome P450</fullName>
    </recommendedName>
</protein>
<dbReference type="Gene3D" id="1.10.630.10">
    <property type="entry name" value="Cytochrome P450"/>
    <property type="match status" value="1"/>
</dbReference>
<keyword evidence="8" id="KW-1133">Transmembrane helix</keyword>
<dbReference type="GO" id="GO:0020037">
    <property type="term" value="F:heme binding"/>
    <property type="evidence" value="ECO:0007669"/>
    <property type="project" value="InterPro"/>
</dbReference>
<evidence type="ECO:0000256" key="1">
    <source>
        <dbReference type="ARBA" id="ARBA00001971"/>
    </source>
</evidence>
<feature type="non-terminal residue" evidence="9">
    <location>
        <position position="1"/>
    </location>
</feature>
<dbReference type="OrthoDB" id="1470350at2759"/>
<keyword evidence="10" id="KW-1185">Reference proteome</keyword>
<dbReference type="SUPFAM" id="SSF48264">
    <property type="entry name" value="Cytochrome P450"/>
    <property type="match status" value="1"/>
</dbReference>
<organism evidence="9 10">
    <name type="scientific">Eragrostis curvula</name>
    <name type="common">weeping love grass</name>
    <dbReference type="NCBI Taxonomy" id="38414"/>
    <lineage>
        <taxon>Eukaryota</taxon>
        <taxon>Viridiplantae</taxon>
        <taxon>Streptophyta</taxon>
        <taxon>Embryophyta</taxon>
        <taxon>Tracheophyta</taxon>
        <taxon>Spermatophyta</taxon>
        <taxon>Magnoliopsida</taxon>
        <taxon>Liliopsida</taxon>
        <taxon>Poales</taxon>
        <taxon>Poaceae</taxon>
        <taxon>PACMAD clade</taxon>
        <taxon>Chloridoideae</taxon>
        <taxon>Eragrostideae</taxon>
        <taxon>Eragrostidinae</taxon>
        <taxon>Eragrostis</taxon>
    </lineage>
</organism>
<evidence type="ECO:0000256" key="7">
    <source>
        <dbReference type="ARBA" id="ARBA00023033"/>
    </source>
</evidence>
<proteinExistence type="inferred from homology"/>
<dbReference type="GO" id="GO:0004497">
    <property type="term" value="F:monooxygenase activity"/>
    <property type="evidence" value="ECO:0007669"/>
    <property type="project" value="UniProtKB-KW"/>
</dbReference>
<gene>
    <name evidence="9" type="ORF">EJB05_06053</name>
</gene>
<keyword evidence="6" id="KW-0408">Iron</keyword>
<evidence type="ECO:0000256" key="2">
    <source>
        <dbReference type="ARBA" id="ARBA00010617"/>
    </source>
</evidence>
<dbReference type="EMBL" id="RWGY01000004">
    <property type="protein sequence ID" value="TVU46512.1"/>
    <property type="molecule type" value="Genomic_DNA"/>
</dbReference>
<dbReference type="GO" id="GO:0016705">
    <property type="term" value="F:oxidoreductase activity, acting on paired donors, with incorporation or reduction of molecular oxygen"/>
    <property type="evidence" value="ECO:0007669"/>
    <property type="project" value="InterPro"/>
</dbReference>
<keyword evidence="5" id="KW-0560">Oxidoreductase</keyword>
<comment type="similarity">
    <text evidence="2">Belongs to the cytochrome P450 family.</text>
</comment>
<keyword evidence="8" id="KW-0472">Membrane</keyword>
<reference evidence="9 10" key="1">
    <citation type="journal article" date="2019" name="Sci. Rep.">
        <title>A high-quality genome of Eragrostis curvula grass provides insights into Poaceae evolution and supports new strategies to enhance forage quality.</title>
        <authorList>
            <person name="Carballo J."/>
            <person name="Santos B.A.C.M."/>
            <person name="Zappacosta D."/>
            <person name="Garbus I."/>
            <person name="Selva J.P."/>
            <person name="Gallo C.A."/>
            <person name="Diaz A."/>
            <person name="Albertini E."/>
            <person name="Caccamo M."/>
            <person name="Echenique V."/>
        </authorList>
    </citation>
    <scope>NUCLEOTIDE SEQUENCE [LARGE SCALE GENOMIC DNA]</scope>
    <source>
        <strain evidence="10">cv. Victoria</strain>
        <tissue evidence="9">Leaf</tissue>
    </source>
</reference>
<dbReference type="AlphaFoldDB" id="A0A5J9WCQ6"/>
<keyword evidence="7" id="KW-0503">Monooxygenase</keyword>
<comment type="caution">
    <text evidence="9">The sequence shown here is derived from an EMBL/GenBank/DDBJ whole genome shotgun (WGS) entry which is preliminary data.</text>
</comment>
<evidence type="ECO:0000256" key="8">
    <source>
        <dbReference type="SAM" id="Phobius"/>
    </source>
</evidence>
<dbReference type="Gramene" id="TVU46512">
    <property type="protein sequence ID" value="TVU46512"/>
    <property type="gene ID" value="EJB05_06053"/>
</dbReference>
<feature type="transmembrane region" description="Helical" evidence="8">
    <location>
        <begin position="6"/>
        <end position="27"/>
    </location>
</feature>
<dbReference type="PANTHER" id="PTHR47955">
    <property type="entry name" value="CYTOCHROME P450 FAMILY 71 PROTEIN"/>
    <property type="match status" value="1"/>
</dbReference>
<evidence type="ECO:0000256" key="3">
    <source>
        <dbReference type="ARBA" id="ARBA00022617"/>
    </source>
</evidence>
<dbReference type="GO" id="GO:0005506">
    <property type="term" value="F:iron ion binding"/>
    <property type="evidence" value="ECO:0007669"/>
    <property type="project" value="InterPro"/>
</dbReference>
<comment type="cofactor">
    <cofactor evidence="1">
        <name>heme</name>
        <dbReference type="ChEBI" id="CHEBI:30413"/>
    </cofactor>
</comment>
<dbReference type="Pfam" id="PF00067">
    <property type="entry name" value="p450"/>
    <property type="match status" value="1"/>
</dbReference>
<evidence type="ECO:0000256" key="6">
    <source>
        <dbReference type="ARBA" id="ARBA00023004"/>
    </source>
</evidence>
<sequence>MDDVSIDYSWFPFLAVAAATVLLSLLIRRALTAADEPGANANLPPGPWNLPVIGGLHHLAAGGAAPPHRALHRLSRRHGPLMLLRVGEVATVVVSSPEAAAEVLRARDPAFASRPVGSPTQDVVGRGGTSLIFAPHGEYWRQLRKVCVHELLSATQVRRVERIRRDEVARLVQSIVAAAAAGSPSPPVVDLGRALTELSNNIVARAAFGGKCRRQEQQEYLRELGVMAKLAGGFSLPDLFPSSRLVRWLSGAVRDMTRSRDRVQRIVGGIIRERREKRRSASSAVGEGAVAGGGEEDEDLLDVLQRLQEEDSLPFPLTEEIIGTVVSVSTLQNITESIACTLFTHVIYTPYVKDDVPLLNTHVTESLTHVDIPARFNCNRAK</sequence>
<evidence type="ECO:0000313" key="10">
    <source>
        <dbReference type="Proteomes" id="UP000324897"/>
    </source>
</evidence>
<keyword evidence="8" id="KW-0812">Transmembrane</keyword>
<evidence type="ECO:0000256" key="4">
    <source>
        <dbReference type="ARBA" id="ARBA00022723"/>
    </source>
</evidence>
<name>A0A5J9WCQ6_9POAL</name>